<dbReference type="eggNOG" id="ENOG5030361">
    <property type="taxonomic scope" value="Bacteria"/>
</dbReference>
<evidence type="ECO:0000313" key="3">
    <source>
        <dbReference type="EMBL" id="KEK24200.1"/>
    </source>
</evidence>
<organism evidence="3 4">
    <name type="scientific">Bacillus gaemokensis</name>
    <dbReference type="NCBI Taxonomy" id="574375"/>
    <lineage>
        <taxon>Bacteria</taxon>
        <taxon>Bacillati</taxon>
        <taxon>Bacillota</taxon>
        <taxon>Bacilli</taxon>
        <taxon>Bacillales</taxon>
        <taxon>Bacillaceae</taxon>
        <taxon>Bacillus</taxon>
        <taxon>Bacillus cereus group</taxon>
    </lineage>
</organism>
<protein>
    <recommendedName>
        <fullName evidence="5">DUF3965 domain-containing protein</fullName>
    </recommendedName>
</protein>
<accession>A0A073KC84</accession>
<feature type="domain" description="DUF3965" evidence="1">
    <location>
        <begin position="91"/>
        <end position="381"/>
    </location>
</feature>
<dbReference type="Pfam" id="PF13142">
    <property type="entry name" value="DUF3960"/>
    <property type="match status" value="1"/>
</dbReference>
<reference evidence="3 4" key="1">
    <citation type="submission" date="2014-06" db="EMBL/GenBank/DDBJ databases">
        <title>Draft genome sequence of Bacillus gaemokensis JCM 15801 (MCCC 1A00707).</title>
        <authorList>
            <person name="Lai Q."/>
            <person name="Liu Y."/>
            <person name="Shao Z."/>
        </authorList>
    </citation>
    <scope>NUCLEOTIDE SEQUENCE [LARGE SCALE GENOMIC DNA]</scope>
    <source>
        <strain evidence="3 4">JCM 15801</strain>
    </source>
</reference>
<evidence type="ECO:0000313" key="4">
    <source>
        <dbReference type="Proteomes" id="UP000027778"/>
    </source>
</evidence>
<proteinExistence type="predicted"/>
<comment type="caution">
    <text evidence="3">The sequence shown here is derived from an EMBL/GenBank/DDBJ whole genome shotgun (WGS) entry which is preliminary data.</text>
</comment>
<dbReference type="Proteomes" id="UP000027778">
    <property type="component" value="Unassembled WGS sequence"/>
</dbReference>
<dbReference type="InterPro" id="IPR025046">
    <property type="entry name" value="DUF3960"/>
</dbReference>
<gene>
    <name evidence="3" type="ORF">BAGA_27890</name>
</gene>
<dbReference type="RefSeq" id="WP_033674548.1">
    <property type="nucleotide sequence ID" value="NZ_JOTM01000008.1"/>
</dbReference>
<evidence type="ECO:0000259" key="2">
    <source>
        <dbReference type="Pfam" id="PF13142"/>
    </source>
</evidence>
<evidence type="ECO:0000259" key="1">
    <source>
        <dbReference type="Pfam" id="PF13112"/>
    </source>
</evidence>
<keyword evidence="4" id="KW-1185">Reference proteome</keyword>
<sequence>MRAVQSDPNWNLVTPVYVEPSNFADLFSLLVPDNPKGEGRERTILAWKEKEFYKQENLAPFILYGMDRVKGLPQFHKDEIPTLVRIVHLCQKIGWYKEAYTFMVNHKLDEFVHTSMEYETWDILTQVVAWNYLIVKYRTGELENKDVMIWERIKYNEECIETSDKLLSHKEMLEITFYYICKQAKTLSKEQLDQEMMSLAMYCNTYVYDLYIYDLLKKYRKCTEFLTYYGPSRSVVACQRAVIAQISDRLDPLKTTHVDDYLYVMKEMMEHSSLEFINRYEHFIGKLLSYVPFFEMIQVPQHAYYCEELMYVCKRIEYKEEILRNYIFIQLHDCLPSFIKQFLKNKRYATIHDILFYWCDNEQRMSLEKKYNLTFIYERYACG</sequence>
<dbReference type="Pfam" id="PF13112">
    <property type="entry name" value="DUF3965"/>
    <property type="match status" value="1"/>
</dbReference>
<dbReference type="InterPro" id="IPR025087">
    <property type="entry name" value="DUF3965"/>
</dbReference>
<dbReference type="EMBL" id="JOTM01000008">
    <property type="protein sequence ID" value="KEK24200.1"/>
    <property type="molecule type" value="Genomic_DNA"/>
</dbReference>
<dbReference type="AlphaFoldDB" id="A0A073KC84"/>
<feature type="domain" description="DUF3960" evidence="2">
    <location>
        <begin position="1"/>
        <end position="89"/>
    </location>
</feature>
<name>A0A073KC84_9BACI</name>
<evidence type="ECO:0008006" key="5">
    <source>
        <dbReference type="Google" id="ProtNLM"/>
    </source>
</evidence>
<dbReference type="OrthoDB" id="2769428at2"/>